<dbReference type="AlphaFoldDB" id="A0A0C3CVR0"/>
<protein>
    <recommendedName>
        <fullName evidence="7">3-hydroxyacyl-CoA dehydrogenase NAD binding domain-containing protein</fullName>
    </recommendedName>
</protein>
<dbReference type="OrthoDB" id="2021159at2759"/>
<dbReference type="EMBL" id="KN832893">
    <property type="protein sequence ID" value="KIM93797.1"/>
    <property type="molecule type" value="Genomic_DNA"/>
</dbReference>
<organism evidence="5 6">
    <name type="scientific">Oidiodendron maius (strain Zn)</name>
    <dbReference type="NCBI Taxonomy" id="913774"/>
    <lineage>
        <taxon>Eukaryota</taxon>
        <taxon>Fungi</taxon>
        <taxon>Dikarya</taxon>
        <taxon>Ascomycota</taxon>
        <taxon>Pezizomycotina</taxon>
        <taxon>Leotiomycetes</taxon>
        <taxon>Leotiomycetes incertae sedis</taxon>
        <taxon>Myxotrichaceae</taxon>
        <taxon>Oidiodendron</taxon>
    </lineage>
</organism>
<evidence type="ECO:0008006" key="7">
    <source>
        <dbReference type="Google" id="ProtNLM"/>
    </source>
</evidence>
<dbReference type="HOGENOM" id="CLU_009834_0_1_1"/>
<dbReference type="InParanoid" id="A0A0C3CVR0"/>
<dbReference type="InterPro" id="IPR006108">
    <property type="entry name" value="3HC_DH_C"/>
</dbReference>
<reference evidence="5 6" key="1">
    <citation type="submission" date="2014-04" db="EMBL/GenBank/DDBJ databases">
        <authorList>
            <consortium name="DOE Joint Genome Institute"/>
            <person name="Kuo A."/>
            <person name="Martino E."/>
            <person name="Perotto S."/>
            <person name="Kohler A."/>
            <person name="Nagy L.G."/>
            <person name="Floudas D."/>
            <person name="Copeland A."/>
            <person name="Barry K.W."/>
            <person name="Cichocki N."/>
            <person name="Veneault-Fourrey C."/>
            <person name="LaButti K."/>
            <person name="Lindquist E.A."/>
            <person name="Lipzen A."/>
            <person name="Lundell T."/>
            <person name="Morin E."/>
            <person name="Murat C."/>
            <person name="Sun H."/>
            <person name="Tunlid A."/>
            <person name="Henrissat B."/>
            <person name="Grigoriev I.V."/>
            <person name="Hibbett D.S."/>
            <person name="Martin F."/>
            <person name="Nordberg H.P."/>
            <person name="Cantor M.N."/>
            <person name="Hua S.X."/>
        </authorList>
    </citation>
    <scope>NUCLEOTIDE SEQUENCE [LARGE SCALE GENOMIC DNA]</scope>
    <source>
        <strain evidence="5 6">Zn</strain>
    </source>
</reference>
<evidence type="ECO:0000259" key="4">
    <source>
        <dbReference type="Pfam" id="PF02737"/>
    </source>
</evidence>
<evidence type="ECO:0000256" key="2">
    <source>
        <dbReference type="ARBA" id="ARBA00023002"/>
    </source>
</evidence>
<name>A0A0C3CVR0_OIDMZ</name>
<dbReference type="Gene3D" id="1.10.1040.10">
    <property type="entry name" value="N-(1-d-carboxylethyl)-l-norvaline Dehydrogenase, domain 2"/>
    <property type="match status" value="1"/>
</dbReference>
<gene>
    <name evidence="5" type="ORF">OIDMADRAFT_61429</name>
</gene>
<dbReference type="Pfam" id="PF00725">
    <property type="entry name" value="3HCDH"/>
    <property type="match status" value="1"/>
</dbReference>
<sequence length="315" mass="34218">MSASIRTIGVIGTGVIGSSWTALFLAHGLNVIVSDPAPGAKDRLDSYLRKEWPAVEKAGLAPGASVENYQFVDKMDDYLDKVDFVQENAPERLDFKLNLISNIDARTRHDVVIASSSSGIPSSQFVTGCKKNPARVLIGHPFNPPHLVPLVEVVPHPSTDAKYTSVAMKFYSSLNKNPVLVRQECPGFIANRLQAALCNEAYSLVNQGIISAEDLDSTVTSGLGLRWATTGPFMTNVLAGGGGSEGFPHFLKHLGPASQVWAKDMNAHAFQFDSEGLSRLEQSVEVWLSKVDTAEVEAQRDEFIMHAIRLKAKTI</sequence>
<dbReference type="Pfam" id="PF02737">
    <property type="entry name" value="3HCDH_N"/>
    <property type="match status" value="1"/>
</dbReference>
<dbReference type="InterPro" id="IPR013328">
    <property type="entry name" value="6PGD_dom2"/>
</dbReference>
<feature type="domain" description="3-hydroxyacyl-CoA dehydrogenase C-terminal" evidence="3">
    <location>
        <begin position="187"/>
        <end position="232"/>
    </location>
</feature>
<dbReference type="GO" id="GO:0050104">
    <property type="term" value="F:L-gulonate 3-dehydrogenase activity"/>
    <property type="evidence" value="ECO:0007669"/>
    <property type="project" value="TreeGrafter"/>
</dbReference>
<dbReference type="InterPro" id="IPR006176">
    <property type="entry name" value="3-OHacyl-CoA_DH_NAD-bd"/>
</dbReference>
<dbReference type="Gene3D" id="3.40.50.720">
    <property type="entry name" value="NAD(P)-binding Rossmann-like Domain"/>
    <property type="match status" value="1"/>
</dbReference>
<dbReference type="SUPFAM" id="SSF48179">
    <property type="entry name" value="6-phosphogluconate dehydrogenase C-terminal domain-like"/>
    <property type="match status" value="1"/>
</dbReference>
<dbReference type="SUPFAM" id="SSF51735">
    <property type="entry name" value="NAD(P)-binding Rossmann-fold domains"/>
    <property type="match status" value="1"/>
</dbReference>
<dbReference type="PANTHER" id="PTHR48075">
    <property type="entry name" value="3-HYDROXYACYL-COA DEHYDROGENASE FAMILY PROTEIN"/>
    <property type="match status" value="1"/>
</dbReference>
<comment type="similarity">
    <text evidence="1">Belongs to the 3-hydroxyacyl-CoA dehydrogenase family.</text>
</comment>
<dbReference type="InterPro" id="IPR036291">
    <property type="entry name" value="NAD(P)-bd_dom_sf"/>
</dbReference>
<keyword evidence="2" id="KW-0560">Oxidoreductase</keyword>
<reference evidence="6" key="2">
    <citation type="submission" date="2015-01" db="EMBL/GenBank/DDBJ databases">
        <title>Evolutionary Origins and Diversification of the Mycorrhizal Mutualists.</title>
        <authorList>
            <consortium name="DOE Joint Genome Institute"/>
            <consortium name="Mycorrhizal Genomics Consortium"/>
            <person name="Kohler A."/>
            <person name="Kuo A."/>
            <person name="Nagy L.G."/>
            <person name="Floudas D."/>
            <person name="Copeland A."/>
            <person name="Barry K.W."/>
            <person name="Cichocki N."/>
            <person name="Veneault-Fourrey C."/>
            <person name="LaButti K."/>
            <person name="Lindquist E.A."/>
            <person name="Lipzen A."/>
            <person name="Lundell T."/>
            <person name="Morin E."/>
            <person name="Murat C."/>
            <person name="Riley R."/>
            <person name="Ohm R."/>
            <person name="Sun H."/>
            <person name="Tunlid A."/>
            <person name="Henrissat B."/>
            <person name="Grigoriev I.V."/>
            <person name="Hibbett D.S."/>
            <person name="Martin F."/>
        </authorList>
    </citation>
    <scope>NUCLEOTIDE SEQUENCE [LARGE SCALE GENOMIC DNA]</scope>
    <source>
        <strain evidence="6">Zn</strain>
    </source>
</reference>
<dbReference type="InterPro" id="IPR008927">
    <property type="entry name" value="6-PGluconate_DH-like_C_sf"/>
</dbReference>
<dbReference type="PANTHER" id="PTHR48075:SF1">
    <property type="entry name" value="LAMBDA-CRYSTALLIN HOMOLOG"/>
    <property type="match status" value="1"/>
</dbReference>
<evidence type="ECO:0000256" key="1">
    <source>
        <dbReference type="ARBA" id="ARBA00009463"/>
    </source>
</evidence>
<proteinExistence type="inferred from homology"/>
<evidence type="ECO:0000313" key="5">
    <source>
        <dbReference type="EMBL" id="KIM93797.1"/>
    </source>
</evidence>
<dbReference type="GO" id="GO:0070403">
    <property type="term" value="F:NAD+ binding"/>
    <property type="evidence" value="ECO:0007669"/>
    <property type="project" value="InterPro"/>
</dbReference>
<dbReference type="STRING" id="913774.A0A0C3CVR0"/>
<feature type="domain" description="3-hydroxyacyl-CoA dehydrogenase NAD binding" evidence="4">
    <location>
        <begin position="7"/>
        <end position="183"/>
    </location>
</feature>
<accession>A0A0C3CVR0</accession>
<keyword evidence="6" id="KW-1185">Reference proteome</keyword>
<evidence type="ECO:0000313" key="6">
    <source>
        <dbReference type="Proteomes" id="UP000054321"/>
    </source>
</evidence>
<evidence type="ECO:0000259" key="3">
    <source>
        <dbReference type="Pfam" id="PF00725"/>
    </source>
</evidence>
<dbReference type="Proteomes" id="UP000054321">
    <property type="component" value="Unassembled WGS sequence"/>
</dbReference>
<dbReference type="GO" id="GO:0006631">
    <property type="term" value="P:fatty acid metabolic process"/>
    <property type="evidence" value="ECO:0007669"/>
    <property type="project" value="InterPro"/>
</dbReference>